<dbReference type="GO" id="GO:0030170">
    <property type="term" value="F:pyridoxal phosphate binding"/>
    <property type="evidence" value="ECO:0007669"/>
    <property type="project" value="TreeGrafter"/>
</dbReference>
<name>S2EKQ8_9ARCH</name>
<keyword evidence="2" id="KW-1185">Reference proteome</keyword>
<evidence type="ECO:0000313" key="1">
    <source>
        <dbReference type="EMBL" id="EPA05232.1"/>
    </source>
</evidence>
<sequence>MDVKPDTLCIDPEMIKKSITKKTAMILPVHFAGFPCDLDEIIELRGKFNLEIIEDAAHAAGASYKNKKIGSHGNAVCFSFHPVKNLAMPSGGAITLNDKNERGFTEDLKSKRWMGISNRKGSKYDVKDIGWNYYMNEFSAAIGIEQLKKLDKTNSKRKEIACRYSKELHVEQKIPFNRNCSYHIFWITVNNRDNFIKKMQQNKIEIGIHYLPIHKMKFYNSKSKLPITEKITKNIVSLPIHPNLTDDDIDKIIKLTNKFSK</sequence>
<keyword evidence="1" id="KW-0808">Transferase</keyword>
<dbReference type="InterPro" id="IPR015424">
    <property type="entry name" value="PyrdxlP-dep_Trfase"/>
</dbReference>
<dbReference type="GO" id="GO:0000271">
    <property type="term" value="P:polysaccharide biosynthetic process"/>
    <property type="evidence" value="ECO:0007669"/>
    <property type="project" value="TreeGrafter"/>
</dbReference>
<dbReference type="PANTHER" id="PTHR30244:SF34">
    <property type="entry name" value="DTDP-4-AMINO-4,6-DIDEOXYGALACTOSE TRANSAMINASE"/>
    <property type="match status" value="1"/>
</dbReference>
<dbReference type="PANTHER" id="PTHR30244">
    <property type="entry name" value="TRANSAMINASE"/>
    <property type="match status" value="1"/>
</dbReference>
<dbReference type="InterPro" id="IPR000653">
    <property type="entry name" value="DegT/StrS_aminotransferase"/>
</dbReference>
<dbReference type="Pfam" id="PF01041">
    <property type="entry name" value="DegT_DnrJ_EryC1"/>
    <property type="match status" value="1"/>
</dbReference>
<organism evidence="1 2">
    <name type="scientific">Candidatus Nitrosarchaeum limnium BG20</name>
    <dbReference type="NCBI Taxonomy" id="859192"/>
    <lineage>
        <taxon>Archaea</taxon>
        <taxon>Nitrososphaerota</taxon>
        <taxon>Nitrososphaeria</taxon>
        <taxon>Nitrosopumilales</taxon>
        <taxon>Nitrosopumilaceae</taxon>
        <taxon>Nitrosarchaeum</taxon>
    </lineage>
</organism>
<accession>S2EKQ8</accession>
<protein>
    <submittedName>
        <fullName evidence="1">DegT/DnrJ/EryC1/StrS aminotransferase family protein</fullName>
    </submittedName>
</protein>
<dbReference type="GO" id="GO:0008483">
    <property type="term" value="F:transaminase activity"/>
    <property type="evidence" value="ECO:0007669"/>
    <property type="project" value="UniProtKB-KW"/>
</dbReference>
<dbReference type="AlphaFoldDB" id="S2EKQ8"/>
<keyword evidence="1" id="KW-0032">Aminotransferase</keyword>
<gene>
    <name evidence="1" type="ORF">BG20_I0206</name>
</gene>
<dbReference type="EMBL" id="AHJG01000197">
    <property type="protein sequence ID" value="EPA05232.1"/>
    <property type="molecule type" value="Genomic_DNA"/>
</dbReference>
<dbReference type="Gene3D" id="3.40.640.10">
    <property type="entry name" value="Type I PLP-dependent aspartate aminotransferase-like (Major domain)"/>
    <property type="match status" value="1"/>
</dbReference>
<comment type="caution">
    <text evidence="1">The sequence shown here is derived from an EMBL/GenBank/DDBJ whole genome shotgun (WGS) entry which is preliminary data.</text>
</comment>
<proteinExistence type="predicted"/>
<evidence type="ECO:0000313" key="2">
    <source>
        <dbReference type="Proteomes" id="UP000014065"/>
    </source>
</evidence>
<dbReference type="SUPFAM" id="SSF53383">
    <property type="entry name" value="PLP-dependent transferases"/>
    <property type="match status" value="1"/>
</dbReference>
<reference evidence="1 2" key="1">
    <citation type="journal article" date="2012" name="J. Bacteriol.">
        <title>Genome Sequence of "Candidatus Nitrosoarchaeum limnia" BG20, a Low-Salinity Ammonia-Oxidizing Archaeon from the San Francisco Bay Estuary.</title>
        <authorList>
            <person name="Mosier A.C."/>
            <person name="Allen E.E."/>
            <person name="Kim M."/>
            <person name="Ferriera S."/>
            <person name="Francis C.A."/>
        </authorList>
    </citation>
    <scope>NUCLEOTIDE SEQUENCE [LARGE SCALE GENOMIC DNA]</scope>
    <source>
        <strain evidence="1 2">BG20</strain>
    </source>
</reference>
<dbReference type="InterPro" id="IPR015421">
    <property type="entry name" value="PyrdxlP-dep_Trfase_major"/>
</dbReference>
<dbReference type="Proteomes" id="UP000014065">
    <property type="component" value="Unassembled WGS sequence"/>
</dbReference>